<dbReference type="AlphaFoldDB" id="A0A6B0TPM9"/>
<accession>A0A6B0TPM9</accession>
<protein>
    <submittedName>
        <fullName evidence="2">DUF4864 domain-containing protein</fullName>
    </submittedName>
</protein>
<feature type="signal peptide" evidence="1">
    <location>
        <begin position="1"/>
        <end position="23"/>
    </location>
</feature>
<keyword evidence="1" id="KW-0732">Signal</keyword>
<dbReference type="EMBL" id="WUWG01000001">
    <property type="protein sequence ID" value="MXU64609.1"/>
    <property type="molecule type" value="Genomic_DNA"/>
</dbReference>
<dbReference type="Proteomes" id="UP000436016">
    <property type="component" value="Unassembled WGS sequence"/>
</dbReference>
<feature type="chain" id="PRO_5025584871" evidence="1">
    <location>
        <begin position="24"/>
        <end position="137"/>
    </location>
</feature>
<comment type="caution">
    <text evidence="2">The sequence shown here is derived from an EMBL/GenBank/DDBJ whole genome shotgun (WGS) entry which is preliminary data.</text>
</comment>
<gene>
    <name evidence="2" type="ORF">GSH16_04055</name>
</gene>
<sequence length="137" mass="15429">MFRPMIAAMLFLAGLSFSHPARADDPAAIEAVILSQIDAFRADDFDTAFTFASPNIRRIFRTPDRFGQMVREGYPMVWRPASVQFAPLIEAPDGWVQRVLFTDADGRLHIARYQMIRDGGAWRIDGVALERDAQQGV</sequence>
<organism evidence="2 3">
    <name type="scientific">Oceanomicrobium pacificus</name>
    <dbReference type="NCBI Taxonomy" id="2692916"/>
    <lineage>
        <taxon>Bacteria</taxon>
        <taxon>Pseudomonadati</taxon>
        <taxon>Pseudomonadota</taxon>
        <taxon>Alphaproteobacteria</taxon>
        <taxon>Rhodobacterales</taxon>
        <taxon>Paracoccaceae</taxon>
        <taxon>Oceanomicrobium</taxon>
    </lineage>
</organism>
<evidence type="ECO:0000313" key="3">
    <source>
        <dbReference type="Proteomes" id="UP000436016"/>
    </source>
</evidence>
<dbReference type="SUPFAM" id="SSF54427">
    <property type="entry name" value="NTF2-like"/>
    <property type="match status" value="1"/>
</dbReference>
<keyword evidence="3" id="KW-1185">Reference proteome</keyword>
<dbReference type="InterPro" id="IPR032710">
    <property type="entry name" value="NTF2-like_dom_sf"/>
</dbReference>
<name>A0A6B0TPM9_9RHOB</name>
<dbReference type="RefSeq" id="WP_160852165.1">
    <property type="nucleotide sequence ID" value="NZ_WUWG01000001.1"/>
</dbReference>
<evidence type="ECO:0000256" key="1">
    <source>
        <dbReference type="SAM" id="SignalP"/>
    </source>
</evidence>
<dbReference type="Pfam" id="PF16156">
    <property type="entry name" value="DUF4864"/>
    <property type="match status" value="1"/>
</dbReference>
<dbReference type="InterPro" id="IPR032347">
    <property type="entry name" value="DUF4864"/>
</dbReference>
<reference evidence="2 3" key="1">
    <citation type="submission" date="2019-12" db="EMBL/GenBank/DDBJ databases">
        <title>Strain KN286 was isolated from seawater, which was collected from Caroline Seamount in the tropical western Pacific.</title>
        <authorList>
            <person name="Wang Q."/>
        </authorList>
    </citation>
    <scope>NUCLEOTIDE SEQUENCE [LARGE SCALE GENOMIC DNA]</scope>
    <source>
        <strain evidence="2 3">KN286</strain>
    </source>
</reference>
<proteinExistence type="predicted"/>
<evidence type="ECO:0000313" key="2">
    <source>
        <dbReference type="EMBL" id="MXU64609.1"/>
    </source>
</evidence>